<dbReference type="EMBL" id="CACRXK020020075">
    <property type="protein sequence ID" value="CAB4034396.1"/>
    <property type="molecule type" value="Genomic_DNA"/>
</dbReference>
<feature type="region of interest" description="Disordered" evidence="2">
    <location>
        <begin position="1"/>
        <end position="21"/>
    </location>
</feature>
<gene>
    <name evidence="3" type="ORF">PACLA_8A050267</name>
</gene>
<proteinExistence type="predicted"/>
<feature type="coiled-coil region" evidence="1">
    <location>
        <begin position="39"/>
        <end position="105"/>
    </location>
</feature>
<comment type="caution">
    <text evidence="3">The sequence shown here is derived from an EMBL/GenBank/DDBJ whole genome shotgun (WGS) entry which is preliminary data.</text>
</comment>
<sequence>MNTSDSNFENQEDSPCQIKFDGEDKSLENQVDVSAKITAEDLTMILEKIEKIEQKLERKIDDISLEVCKFQDADSFALTLSREHISFIKHENVQLKAENVHLKREQENATLVMSDLNEHVKLMGEEKQSLITALKILKNNEIDDGMNKRWHIASDRKQQKVPQFRPIEVSTDSEDNYLSTNRYSELTDEALLIKRATTRRDIPKNEQQIKVISQPRTNQTNMPRGQQSSKLPGQKPSRRKNKASDQREQPTSYPGFSFCGRGLKRTLAKAAEHYVISYFFPGGVIN</sequence>
<accession>A0A7D9JRM3</accession>
<evidence type="ECO:0000313" key="4">
    <source>
        <dbReference type="Proteomes" id="UP001152795"/>
    </source>
</evidence>
<organism evidence="3 4">
    <name type="scientific">Paramuricea clavata</name>
    <name type="common">Red gorgonian</name>
    <name type="synonym">Violescent sea-whip</name>
    <dbReference type="NCBI Taxonomy" id="317549"/>
    <lineage>
        <taxon>Eukaryota</taxon>
        <taxon>Metazoa</taxon>
        <taxon>Cnidaria</taxon>
        <taxon>Anthozoa</taxon>
        <taxon>Octocorallia</taxon>
        <taxon>Malacalcyonacea</taxon>
        <taxon>Plexauridae</taxon>
        <taxon>Paramuricea</taxon>
    </lineage>
</organism>
<feature type="region of interest" description="Disordered" evidence="2">
    <location>
        <begin position="204"/>
        <end position="256"/>
    </location>
</feature>
<reference evidence="3" key="1">
    <citation type="submission" date="2020-04" db="EMBL/GenBank/DDBJ databases">
        <authorList>
            <person name="Alioto T."/>
            <person name="Alioto T."/>
            <person name="Gomez Garrido J."/>
        </authorList>
    </citation>
    <scope>NUCLEOTIDE SEQUENCE</scope>
    <source>
        <strain evidence="3">A484AB</strain>
    </source>
</reference>
<keyword evidence="1" id="KW-0175">Coiled coil</keyword>
<evidence type="ECO:0000256" key="2">
    <source>
        <dbReference type="SAM" id="MobiDB-lite"/>
    </source>
</evidence>
<feature type="compositionally biased region" description="Polar residues" evidence="2">
    <location>
        <begin position="205"/>
        <end position="231"/>
    </location>
</feature>
<dbReference type="Proteomes" id="UP001152795">
    <property type="component" value="Unassembled WGS sequence"/>
</dbReference>
<protein>
    <submittedName>
        <fullName evidence="3">Uncharacterized protein</fullName>
    </submittedName>
</protein>
<name>A0A7D9JRM3_PARCT</name>
<dbReference type="AlphaFoldDB" id="A0A7D9JRM3"/>
<evidence type="ECO:0000313" key="3">
    <source>
        <dbReference type="EMBL" id="CAB4034396.1"/>
    </source>
</evidence>
<evidence type="ECO:0000256" key="1">
    <source>
        <dbReference type="SAM" id="Coils"/>
    </source>
</evidence>
<keyword evidence="4" id="KW-1185">Reference proteome</keyword>